<dbReference type="EMBL" id="CM016762">
    <property type="protein sequence ID" value="TMS38153.1"/>
    <property type="molecule type" value="Genomic_DNA"/>
</dbReference>
<gene>
    <name evidence="1" type="ORF">L596_004939</name>
</gene>
<proteinExistence type="predicted"/>
<accession>A0A4V6I8G3</accession>
<dbReference type="EMBL" id="AZBU02000001">
    <property type="protein sequence ID" value="TMS38153.1"/>
    <property type="molecule type" value="Genomic_DNA"/>
</dbReference>
<sequence>MPRESRVLQRDVSESWVSEGLGKSEEPPLEPDVVFILFLTESFEPSLPFSEFRIYKKERTRDELPACPLRFYRSAV</sequence>
<evidence type="ECO:0000313" key="1">
    <source>
        <dbReference type="EMBL" id="TMS38153.1"/>
    </source>
</evidence>
<dbReference type="Proteomes" id="UP000298663">
    <property type="component" value="Chromosome X"/>
</dbReference>
<evidence type="ECO:0000313" key="2">
    <source>
        <dbReference type="Proteomes" id="UP000298663"/>
    </source>
</evidence>
<keyword evidence="2" id="KW-1185">Reference proteome</keyword>
<name>A0A4V6I8G3_STECR</name>
<reference evidence="1 2" key="2">
    <citation type="journal article" date="2019" name="G3 (Bethesda)">
        <title>Hybrid Assembly of the Genome of the Entomopathogenic Nematode Steinernema carpocapsae Identifies the X-Chromosome.</title>
        <authorList>
            <person name="Serra L."/>
            <person name="Macchietto M."/>
            <person name="Macias-Munoz A."/>
            <person name="McGill C.J."/>
            <person name="Rodriguez I.M."/>
            <person name="Rodriguez B."/>
            <person name="Murad R."/>
            <person name="Mortazavi A."/>
        </authorList>
    </citation>
    <scope>NUCLEOTIDE SEQUENCE [LARGE SCALE GENOMIC DNA]</scope>
    <source>
        <strain evidence="1 2">ALL</strain>
    </source>
</reference>
<reference evidence="1 2" key="1">
    <citation type="journal article" date="2015" name="Genome Biol.">
        <title>Comparative genomics of Steinernema reveals deeply conserved gene regulatory networks.</title>
        <authorList>
            <person name="Dillman A.R."/>
            <person name="Macchietto M."/>
            <person name="Porter C.F."/>
            <person name="Rogers A."/>
            <person name="Williams B."/>
            <person name="Antoshechkin I."/>
            <person name="Lee M.M."/>
            <person name="Goodwin Z."/>
            <person name="Lu X."/>
            <person name="Lewis E.E."/>
            <person name="Goodrich-Blair H."/>
            <person name="Stock S.P."/>
            <person name="Adams B.J."/>
            <person name="Sternberg P.W."/>
            <person name="Mortazavi A."/>
        </authorList>
    </citation>
    <scope>NUCLEOTIDE SEQUENCE [LARGE SCALE GENOMIC DNA]</scope>
    <source>
        <strain evidence="1 2">ALL</strain>
    </source>
</reference>
<protein>
    <submittedName>
        <fullName evidence="1">Uncharacterized protein</fullName>
    </submittedName>
</protein>
<organism evidence="1 2">
    <name type="scientific">Steinernema carpocapsae</name>
    <name type="common">Entomopathogenic nematode</name>
    <dbReference type="NCBI Taxonomy" id="34508"/>
    <lineage>
        <taxon>Eukaryota</taxon>
        <taxon>Metazoa</taxon>
        <taxon>Ecdysozoa</taxon>
        <taxon>Nematoda</taxon>
        <taxon>Chromadorea</taxon>
        <taxon>Rhabditida</taxon>
        <taxon>Tylenchina</taxon>
        <taxon>Panagrolaimomorpha</taxon>
        <taxon>Strongyloidoidea</taxon>
        <taxon>Steinernematidae</taxon>
        <taxon>Steinernema</taxon>
    </lineage>
</organism>
<comment type="caution">
    <text evidence="1">The sequence shown here is derived from an EMBL/GenBank/DDBJ whole genome shotgun (WGS) entry which is preliminary data.</text>
</comment>
<dbReference type="AlphaFoldDB" id="A0A4V6I8G3"/>